<dbReference type="HAMAP" id="MF_00265">
    <property type="entry name" value="VapC_Nob1"/>
    <property type="match status" value="1"/>
</dbReference>
<dbReference type="InterPro" id="IPR022907">
    <property type="entry name" value="VapC_family"/>
</dbReference>
<dbReference type="PANTHER" id="PTHR34610:SF3">
    <property type="entry name" value="SSL7007 PROTEIN"/>
    <property type="match status" value="1"/>
</dbReference>
<dbReference type="GO" id="GO:0090729">
    <property type="term" value="F:toxin activity"/>
    <property type="evidence" value="ECO:0007669"/>
    <property type="project" value="UniProtKB-KW"/>
</dbReference>
<keyword evidence="1 5" id="KW-1277">Toxin-antitoxin system</keyword>
<reference evidence="7" key="1">
    <citation type="submission" date="2020-02" db="EMBL/GenBank/DDBJ databases">
        <authorList>
            <person name="Meier V. D."/>
        </authorList>
    </citation>
    <scope>NUCLEOTIDE SEQUENCE</scope>
    <source>
        <strain evidence="7">AVDCRST_MAG89</strain>
    </source>
</reference>
<dbReference type="EC" id="3.1.-.-" evidence="5"/>
<keyword evidence="3 5" id="KW-0479">Metal-binding</keyword>
<evidence type="ECO:0000256" key="3">
    <source>
        <dbReference type="ARBA" id="ARBA00022723"/>
    </source>
</evidence>
<dbReference type="GO" id="GO:0016787">
    <property type="term" value="F:hydrolase activity"/>
    <property type="evidence" value="ECO:0007669"/>
    <property type="project" value="UniProtKB-KW"/>
</dbReference>
<evidence type="ECO:0000256" key="2">
    <source>
        <dbReference type="ARBA" id="ARBA00022722"/>
    </source>
</evidence>
<comment type="function">
    <text evidence="5">Toxic component of a toxin-antitoxin (TA) system. An RNase.</text>
</comment>
<feature type="domain" description="PIN" evidence="6">
    <location>
        <begin position="1"/>
        <end position="111"/>
    </location>
</feature>
<keyword evidence="5" id="KW-0800">Toxin</keyword>
<comment type="similarity">
    <text evidence="5">Belongs to the PINc/VapC protein family.</text>
</comment>
<dbReference type="InterPro" id="IPR029060">
    <property type="entry name" value="PIN-like_dom_sf"/>
</dbReference>
<accession>A0A6J4LXV1</accession>
<proteinExistence type="inferred from homology"/>
<comment type="cofactor">
    <cofactor evidence="5">
        <name>Mg(2+)</name>
        <dbReference type="ChEBI" id="CHEBI:18420"/>
    </cofactor>
</comment>
<evidence type="ECO:0000259" key="6">
    <source>
        <dbReference type="SMART" id="SM00670"/>
    </source>
</evidence>
<name>A0A6J4LXV1_9BACT</name>
<evidence type="ECO:0000313" key="7">
    <source>
        <dbReference type="EMBL" id="CAA9344723.1"/>
    </source>
</evidence>
<dbReference type="SMART" id="SM00670">
    <property type="entry name" value="PINc"/>
    <property type="match status" value="1"/>
</dbReference>
<dbReference type="GO" id="GO:0000287">
    <property type="term" value="F:magnesium ion binding"/>
    <property type="evidence" value="ECO:0007669"/>
    <property type="project" value="UniProtKB-UniRule"/>
</dbReference>
<dbReference type="EMBL" id="CADCTV010000585">
    <property type="protein sequence ID" value="CAA9344723.1"/>
    <property type="molecule type" value="Genomic_DNA"/>
</dbReference>
<evidence type="ECO:0000256" key="1">
    <source>
        <dbReference type="ARBA" id="ARBA00022649"/>
    </source>
</evidence>
<organism evidence="7">
    <name type="scientific">uncultured Gemmatimonadota bacterium</name>
    <dbReference type="NCBI Taxonomy" id="203437"/>
    <lineage>
        <taxon>Bacteria</taxon>
        <taxon>Pseudomonadati</taxon>
        <taxon>Gemmatimonadota</taxon>
        <taxon>environmental samples</taxon>
    </lineage>
</organism>
<gene>
    <name evidence="5" type="primary">vapC</name>
    <name evidence="7" type="ORF">AVDCRST_MAG89-2801</name>
</gene>
<dbReference type="GO" id="GO:0004540">
    <property type="term" value="F:RNA nuclease activity"/>
    <property type="evidence" value="ECO:0007669"/>
    <property type="project" value="InterPro"/>
</dbReference>
<dbReference type="AlphaFoldDB" id="A0A6J4LXV1"/>
<keyword evidence="5" id="KW-0460">Magnesium</keyword>
<dbReference type="InterPro" id="IPR002850">
    <property type="entry name" value="PIN_toxin-like"/>
</dbReference>
<dbReference type="Gene3D" id="3.40.50.1010">
    <property type="entry name" value="5'-nuclease"/>
    <property type="match status" value="1"/>
</dbReference>
<keyword evidence="4 5" id="KW-0378">Hydrolase</keyword>
<keyword evidence="2 5" id="KW-0540">Nuclease</keyword>
<evidence type="ECO:0000256" key="5">
    <source>
        <dbReference type="HAMAP-Rule" id="MF_00265"/>
    </source>
</evidence>
<dbReference type="PANTHER" id="PTHR34610">
    <property type="entry name" value="SSL7007 PROTEIN"/>
    <property type="match status" value="1"/>
</dbReference>
<sequence length="135" mass="15356">MRIFPDTNVLISAFSTRGLCAELYEEILARHELVCGEVVLDEFRRILSTKLKVPDARVNDVLRALRRNPVYPKPTETAAYQIRDPDDGWVLATAISSRADILVTGDRDLLAIREDVAELRIMPPRELWDILRTPG</sequence>
<evidence type="ECO:0000256" key="4">
    <source>
        <dbReference type="ARBA" id="ARBA00022801"/>
    </source>
</evidence>
<protein>
    <recommendedName>
        <fullName evidence="5">Ribonuclease VapC</fullName>
        <shortName evidence="5">RNase VapC</shortName>
        <ecNumber evidence="5">3.1.-.-</ecNumber>
    </recommendedName>
    <alternativeName>
        <fullName evidence="5">Toxin VapC</fullName>
    </alternativeName>
</protein>
<dbReference type="NCBIfam" id="TIGR00305">
    <property type="entry name" value="putative toxin-antitoxin system toxin component, PIN family"/>
    <property type="match status" value="1"/>
</dbReference>
<feature type="binding site" evidence="5">
    <location>
        <position position="87"/>
    </location>
    <ligand>
        <name>Mg(2+)</name>
        <dbReference type="ChEBI" id="CHEBI:18420"/>
    </ligand>
</feature>
<feature type="binding site" evidence="5">
    <location>
        <position position="6"/>
    </location>
    <ligand>
        <name>Mg(2+)</name>
        <dbReference type="ChEBI" id="CHEBI:18420"/>
    </ligand>
</feature>
<dbReference type="Pfam" id="PF13470">
    <property type="entry name" value="PIN_3"/>
    <property type="match status" value="1"/>
</dbReference>
<dbReference type="SUPFAM" id="SSF88723">
    <property type="entry name" value="PIN domain-like"/>
    <property type="match status" value="1"/>
</dbReference>
<dbReference type="InterPro" id="IPR002716">
    <property type="entry name" value="PIN_dom"/>
</dbReference>